<sequence length="86" mass="9042">MSTFLSLQRLGANGGRQAAVIGDNVYIGPNVCIIDHVKIGDNATIGAGSVVTKDIPDNATAVGNYAKVIHYNNAGNSVNKRWLNCN</sequence>
<accession>A0AA42L958</accession>
<dbReference type="EMBL" id="JAOCDR010000001">
    <property type="protein sequence ID" value="MDH0654746.1"/>
    <property type="molecule type" value="Genomic_DNA"/>
</dbReference>
<dbReference type="PROSITE" id="PS00101">
    <property type="entry name" value="HEXAPEP_TRANSFERASES"/>
    <property type="match status" value="1"/>
</dbReference>
<keyword evidence="3 4" id="KW-0012">Acyltransferase</keyword>
<dbReference type="PANTHER" id="PTHR43017">
    <property type="entry name" value="GALACTOSIDE O-ACETYLTRANSFERASE"/>
    <property type="match status" value="1"/>
</dbReference>
<evidence type="ECO:0000256" key="3">
    <source>
        <dbReference type="ARBA" id="ARBA00023315"/>
    </source>
</evidence>
<organism evidence="5 6">
    <name type="scientific">Acinetobacter johnsonii</name>
    <dbReference type="NCBI Taxonomy" id="40214"/>
    <lineage>
        <taxon>Bacteria</taxon>
        <taxon>Pseudomonadati</taxon>
        <taxon>Pseudomonadota</taxon>
        <taxon>Gammaproteobacteria</taxon>
        <taxon>Moraxellales</taxon>
        <taxon>Moraxellaceae</taxon>
        <taxon>Acinetobacter</taxon>
    </lineage>
</organism>
<dbReference type="Pfam" id="PF00132">
    <property type="entry name" value="Hexapep"/>
    <property type="match status" value="1"/>
</dbReference>
<keyword evidence="2" id="KW-0677">Repeat</keyword>
<name>A0AA42L958_ACIJO</name>
<evidence type="ECO:0000256" key="2">
    <source>
        <dbReference type="ARBA" id="ARBA00022737"/>
    </source>
</evidence>
<dbReference type="InterPro" id="IPR011004">
    <property type="entry name" value="Trimer_LpxA-like_sf"/>
</dbReference>
<evidence type="ECO:0000313" key="6">
    <source>
        <dbReference type="Proteomes" id="UP001161099"/>
    </source>
</evidence>
<dbReference type="PANTHER" id="PTHR43017:SF1">
    <property type="entry name" value="ACETYLTRANSFERASE YJL218W-RELATED"/>
    <property type="match status" value="1"/>
</dbReference>
<dbReference type="GO" id="GO:0008870">
    <property type="term" value="F:galactoside O-acetyltransferase activity"/>
    <property type="evidence" value="ECO:0007669"/>
    <property type="project" value="TreeGrafter"/>
</dbReference>
<evidence type="ECO:0000256" key="1">
    <source>
        <dbReference type="ARBA" id="ARBA00022679"/>
    </source>
</evidence>
<comment type="caution">
    <text evidence="5">The sequence shown here is derived from an EMBL/GenBank/DDBJ whole genome shotgun (WGS) entry which is preliminary data.</text>
</comment>
<proteinExistence type="inferred from homology"/>
<gene>
    <name evidence="5" type="ORF">N5D11_01155</name>
</gene>
<protein>
    <recommendedName>
        <fullName evidence="4">Acetyltransferase</fullName>
        <ecNumber evidence="4">2.3.1.-</ecNumber>
    </recommendedName>
</protein>
<dbReference type="InterPro" id="IPR001451">
    <property type="entry name" value="Hexapep"/>
</dbReference>
<evidence type="ECO:0000256" key="4">
    <source>
        <dbReference type="RuleBase" id="RU367021"/>
    </source>
</evidence>
<evidence type="ECO:0000313" key="5">
    <source>
        <dbReference type="EMBL" id="MDH0654746.1"/>
    </source>
</evidence>
<comment type="similarity">
    <text evidence="4">Belongs to the transferase hexapeptide repeat family.</text>
</comment>
<dbReference type="AlphaFoldDB" id="A0AA42L958"/>
<dbReference type="Proteomes" id="UP001161099">
    <property type="component" value="Unassembled WGS sequence"/>
</dbReference>
<dbReference type="InterPro" id="IPR039369">
    <property type="entry name" value="LacA-like"/>
</dbReference>
<dbReference type="SUPFAM" id="SSF51161">
    <property type="entry name" value="Trimeric LpxA-like enzymes"/>
    <property type="match status" value="1"/>
</dbReference>
<keyword evidence="1 4" id="KW-0808">Transferase</keyword>
<dbReference type="Gene3D" id="2.160.10.10">
    <property type="entry name" value="Hexapeptide repeat proteins"/>
    <property type="match status" value="1"/>
</dbReference>
<dbReference type="InterPro" id="IPR018357">
    <property type="entry name" value="Hexapep_transf_CS"/>
</dbReference>
<dbReference type="EC" id="2.3.1.-" evidence="4"/>
<reference evidence="5" key="1">
    <citation type="submission" date="2022-09" db="EMBL/GenBank/DDBJ databases">
        <title>Intensive care unit water sources are persistently colonized with multi-drug resistant bacteria and are the site of extensive horizontal gene transfer of antibiotic resistance genes.</title>
        <authorList>
            <person name="Diorio-Toth L."/>
        </authorList>
    </citation>
    <scope>NUCLEOTIDE SEQUENCE</scope>
    <source>
        <strain evidence="5">GD03851</strain>
    </source>
</reference>